<gene>
    <name evidence="3" type="ORF">F2Q70_00025969</name>
</gene>
<dbReference type="EMBL" id="QGKY02000094">
    <property type="protein sequence ID" value="KAF2602797.1"/>
    <property type="molecule type" value="Genomic_DNA"/>
</dbReference>
<dbReference type="AlphaFoldDB" id="A0A8S9LA20"/>
<feature type="transmembrane region" description="Helical" evidence="2">
    <location>
        <begin position="315"/>
        <end position="336"/>
    </location>
</feature>
<sequence length="767" mass="87978">MITVPYDYDAVYICTDHELTLKQVTVRLSNRMIPDYLNIQAGGSGGDRIDLNELLDFDFPPTEGGSGKVPEFTKASRMVNGGLLMMNRALKVSSQEAGKAQFRAEMADMEIARLKDELKCSRRHERGSAATKICRAYRRGKREMAEVMKSRRDSFSCEFRELKESYQALGDYRECRGTVGGLFLTRAFDYSFSVEDARQTRRMNERDRDFTISQIEERISKQREPIHVSPDTVEAETGAPNEMGEVNQPIAPFDVNYYSMGGSMTGYFDFDGAAVLYVVGLAVCGFESLTFYRFLNHAFIKKDFEDVWIFVKCRGRIQVVISLLSPFLWIVVLFVARSEIFEKDQCAGFRARHRSNHGFTGCDDTLTYVFRNVFDLIPSHFKVRDMFLTYVTFMYLRLRSIVDDDVAVGQGSPTDNILRDYLNIQAGGSGGDRIDLNELLDFDFPPTEGGSGKVLEFTKASRMVNGGLLMMNRALNVSSQEAGKAQFRAEMADMEIARLKDELNCEEREMAEVMKSRRDSFSCEFRELKESYQALGDYRECRGTVGGLFLTRAFDYSFSVEDARQTRRMNERDRDFAISQIEERISKQREPIHVSPDTVEAETGAPNEMGKVNQPMAPFDVNDYSMGGIDDWVLQFRRLIEKSFVTYWESVPLSCNIFPLSVCFRPGAAMLYVVGLAVCGFESLTFYRFLNHAFIKWDFEDVWIFVKCRGRIQVVISLLSPFLWIVVLFVARSEIFEKFSRLRERLYAAEETCCQDLVSFRYHALRR</sequence>
<keyword evidence="2" id="KW-0472">Membrane</keyword>
<evidence type="ECO:0000256" key="2">
    <source>
        <dbReference type="SAM" id="Phobius"/>
    </source>
</evidence>
<proteinExistence type="predicted"/>
<name>A0A8S9LA20_BRACR</name>
<feature type="transmembrane region" description="Helical" evidence="2">
    <location>
        <begin position="274"/>
        <end position="295"/>
    </location>
</feature>
<accession>A0A8S9LA20</accession>
<evidence type="ECO:0000313" key="3">
    <source>
        <dbReference type="EMBL" id="KAF2602797.1"/>
    </source>
</evidence>
<keyword evidence="1" id="KW-0175">Coiled coil</keyword>
<keyword evidence="2" id="KW-1133">Transmembrane helix</keyword>
<feature type="transmembrane region" description="Helical" evidence="2">
    <location>
        <begin position="669"/>
        <end position="690"/>
    </location>
</feature>
<reference evidence="3" key="1">
    <citation type="submission" date="2019-12" db="EMBL/GenBank/DDBJ databases">
        <title>Genome sequencing and annotation of Brassica cretica.</title>
        <authorList>
            <person name="Studholme D.J."/>
            <person name="Sarris P.F."/>
        </authorList>
    </citation>
    <scope>NUCLEOTIDE SEQUENCE</scope>
    <source>
        <strain evidence="3">PFS-102/07</strain>
        <tissue evidence="3">Leaf</tissue>
    </source>
</reference>
<keyword evidence="2" id="KW-0812">Transmembrane</keyword>
<comment type="caution">
    <text evidence="3">The sequence shown here is derived from an EMBL/GenBank/DDBJ whole genome shotgun (WGS) entry which is preliminary data.</text>
</comment>
<feature type="coiled-coil region" evidence="1">
    <location>
        <begin position="489"/>
        <end position="516"/>
    </location>
</feature>
<protein>
    <submittedName>
        <fullName evidence="3">Uncharacterized protein</fullName>
    </submittedName>
</protein>
<organism evidence="3">
    <name type="scientific">Brassica cretica</name>
    <name type="common">Mustard</name>
    <dbReference type="NCBI Taxonomy" id="69181"/>
    <lineage>
        <taxon>Eukaryota</taxon>
        <taxon>Viridiplantae</taxon>
        <taxon>Streptophyta</taxon>
        <taxon>Embryophyta</taxon>
        <taxon>Tracheophyta</taxon>
        <taxon>Spermatophyta</taxon>
        <taxon>Magnoliopsida</taxon>
        <taxon>eudicotyledons</taxon>
        <taxon>Gunneridae</taxon>
        <taxon>Pentapetalae</taxon>
        <taxon>rosids</taxon>
        <taxon>malvids</taxon>
        <taxon>Brassicales</taxon>
        <taxon>Brassicaceae</taxon>
        <taxon>Brassiceae</taxon>
        <taxon>Brassica</taxon>
    </lineage>
</organism>
<feature type="transmembrane region" description="Helical" evidence="2">
    <location>
        <begin position="710"/>
        <end position="731"/>
    </location>
</feature>
<evidence type="ECO:0000256" key="1">
    <source>
        <dbReference type="SAM" id="Coils"/>
    </source>
</evidence>